<protein>
    <recommendedName>
        <fullName evidence="3">Rho-binding antiterminator</fullName>
    </recommendedName>
</protein>
<dbReference type="SUPFAM" id="SSF101744">
    <property type="entry name" value="Rof/RNase P subunit-like"/>
    <property type="match status" value="1"/>
</dbReference>
<name>A0A5B2VXK3_9BACT</name>
<reference evidence="1 2" key="1">
    <citation type="submission" date="2019-09" db="EMBL/GenBank/DDBJ databases">
        <title>Chitinophaga ginsengihumi sp. nov., isolated from soil of ginseng rhizosphere.</title>
        <authorList>
            <person name="Lee J."/>
        </authorList>
    </citation>
    <scope>NUCLEOTIDE SEQUENCE [LARGE SCALE GENOMIC DNA]</scope>
    <source>
        <strain evidence="1 2">BN140078</strain>
    </source>
</reference>
<dbReference type="InterPro" id="IPR023534">
    <property type="entry name" value="Rof/RNase_P-like"/>
</dbReference>
<dbReference type="EMBL" id="VUOC01000002">
    <property type="protein sequence ID" value="KAA2242977.1"/>
    <property type="molecule type" value="Genomic_DNA"/>
</dbReference>
<organism evidence="1 2">
    <name type="scientific">Chitinophaga agrisoli</name>
    <dbReference type="NCBI Taxonomy" id="2607653"/>
    <lineage>
        <taxon>Bacteria</taxon>
        <taxon>Pseudomonadati</taxon>
        <taxon>Bacteroidota</taxon>
        <taxon>Chitinophagia</taxon>
        <taxon>Chitinophagales</taxon>
        <taxon>Chitinophagaceae</taxon>
        <taxon>Chitinophaga</taxon>
    </lineage>
</organism>
<dbReference type="AlphaFoldDB" id="A0A5B2VXK3"/>
<evidence type="ECO:0000313" key="2">
    <source>
        <dbReference type="Proteomes" id="UP000324611"/>
    </source>
</evidence>
<comment type="caution">
    <text evidence="1">The sequence shown here is derived from an EMBL/GenBank/DDBJ whole genome shotgun (WGS) entry which is preliminary data.</text>
</comment>
<proteinExistence type="predicted"/>
<keyword evidence="2" id="KW-1185">Reference proteome</keyword>
<dbReference type="RefSeq" id="WP_149837853.1">
    <property type="nucleotide sequence ID" value="NZ_VUOC01000002.1"/>
</dbReference>
<gene>
    <name evidence="1" type="ORF">F0L74_10675</name>
</gene>
<dbReference type="InterPro" id="IPR038626">
    <property type="entry name" value="Rof-like_sf"/>
</dbReference>
<dbReference type="Gene3D" id="2.30.30.400">
    <property type="entry name" value="Rof-like"/>
    <property type="match status" value="1"/>
</dbReference>
<sequence length="84" mass="9728">MDTPGKPYQPINCDYYDRLEAWATMRTISTIVFYDEKGNQQEVSARIEDVYALNKVEYMRMDNGLVIRLDSLIAVNNVPLPNHC</sequence>
<dbReference type="Proteomes" id="UP000324611">
    <property type="component" value="Unassembled WGS sequence"/>
</dbReference>
<evidence type="ECO:0008006" key="3">
    <source>
        <dbReference type="Google" id="ProtNLM"/>
    </source>
</evidence>
<accession>A0A5B2VXK3</accession>
<reference evidence="1 2" key="2">
    <citation type="submission" date="2019-09" db="EMBL/GenBank/DDBJ databases">
        <authorList>
            <person name="Jin C."/>
        </authorList>
    </citation>
    <scope>NUCLEOTIDE SEQUENCE [LARGE SCALE GENOMIC DNA]</scope>
    <source>
        <strain evidence="1 2">BN140078</strain>
    </source>
</reference>
<evidence type="ECO:0000313" key="1">
    <source>
        <dbReference type="EMBL" id="KAA2242977.1"/>
    </source>
</evidence>